<dbReference type="Proteomes" id="UP001460270">
    <property type="component" value="Unassembled WGS sequence"/>
</dbReference>
<feature type="compositionally biased region" description="Gly residues" evidence="1">
    <location>
        <begin position="12"/>
        <end position="25"/>
    </location>
</feature>
<accession>A0AAW0PMG1</accession>
<evidence type="ECO:0000313" key="2">
    <source>
        <dbReference type="EMBL" id="KAK7925363.1"/>
    </source>
</evidence>
<sequence>MGGLTAALRRIQGGGRGTARRGGGSALSAGDQPQGTSRDPRHTQPAAAASHPSFLLLCADSSPEDPLPRVSTWRRAGRGAPGSGLSAAVSPDISAMELENIVANTVLLKAREGTVFGVLRFPIRLKTCPVVPPLSPRTTDGSLW</sequence>
<comment type="caution">
    <text evidence="2">The sequence shown here is derived from an EMBL/GenBank/DDBJ whole genome shotgun (WGS) entry which is preliminary data.</text>
</comment>
<keyword evidence="3" id="KW-1185">Reference proteome</keyword>
<dbReference type="EMBL" id="JBBPFD010000005">
    <property type="protein sequence ID" value="KAK7925363.1"/>
    <property type="molecule type" value="Genomic_DNA"/>
</dbReference>
<evidence type="ECO:0000256" key="1">
    <source>
        <dbReference type="SAM" id="MobiDB-lite"/>
    </source>
</evidence>
<evidence type="ECO:0000313" key="3">
    <source>
        <dbReference type="Proteomes" id="UP001460270"/>
    </source>
</evidence>
<reference evidence="3" key="1">
    <citation type="submission" date="2024-04" db="EMBL/GenBank/DDBJ databases">
        <title>Salinicola lusitanus LLJ914,a marine bacterium isolated from the Okinawa Trough.</title>
        <authorList>
            <person name="Li J."/>
        </authorList>
    </citation>
    <scope>NUCLEOTIDE SEQUENCE [LARGE SCALE GENOMIC DNA]</scope>
</reference>
<organism evidence="2 3">
    <name type="scientific">Mugilogobius chulae</name>
    <name type="common">yellowstripe goby</name>
    <dbReference type="NCBI Taxonomy" id="88201"/>
    <lineage>
        <taxon>Eukaryota</taxon>
        <taxon>Metazoa</taxon>
        <taxon>Chordata</taxon>
        <taxon>Craniata</taxon>
        <taxon>Vertebrata</taxon>
        <taxon>Euteleostomi</taxon>
        <taxon>Actinopterygii</taxon>
        <taxon>Neopterygii</taxon>
        <taxon>Teleostei</taxon>
        <taxon>Neoteleostei</taxon>
        <taxon>Acanthomorphata</taxon>
        <taxon>Gobiaria</taxon>
        <taxon>Gobiiformes</taxon>
        <taxon>Gobioidei</taxon>
        <taxon>Gobiidae</taxon>
        <taxon>Gobionellinae</taxon>
        <taxon>Mugilogobius</taxon>
    </lineage>
</organism>
<feature type="region of interest" description="Disordered" evidence="1">
    <location>
        <begin position="1"/>
        <end position="88"/>
    </location>
</feature>
<dbReference type="AlphaFoldDB" id="A0AAW0PMG1"/>
<proteinExistence type="predicted"/>
<gene>
    <name evidence="2" type="ORF">WMY93_007673</name>
</gene>
<protein>
    <submittedName>
        <fullName evidence="2">Uncharacterized protein</fullName>
    </submittedName>
</protein>
<name>A0AAW0PMG1_9GOBI</name>